<name>A0ABN7HX95_9BURK</name>
<protein>
    <submittedName>
        <fullName evidence="1">Uncharacterized protein</fullName>
    </submittedName>
</protein>
<dbReference type="EMBL" id="CAJHCP010000008">
    <property type="protein sequence ID" value="CAD6542890.1"/>
    <property type="molecule type" value="Genomic_DNA"/>
</dbReference>
<organism evidence="1 2">
    <name type="scientific">Paraburkholderia metrosideri</name>
    <dbReference type="NCBI Taxonomy" id="580937"/>
    <lineage>
        <taxon>Bacteria</taxon>
        <taxon>Pseudomonadati</taxon>
        <taxon>Pseudomonadota</taxon>
        <taxon>Betaproteobacteria</taxon>
        <taxon>Burkholderiales</taxon>
        <taxon>Burkholderiaceae</taxon>
        <taxon>Paraburkholderia</taxon>
    </lineage>
</organism>
<dbReference type="RefSeq" id="WP_201643841.1">
    <property type="nucleotide sequence ID" value="NZ_CAJHCP010000008.1"/>
</dbReference>
<evidence type="ECO:0000313" key="2">
    <source>
        <dbReference type="Proteomes" id="UP000598032"/>
    </source>
</evidence>
<keyword evidence="2" id="KW-1185">Reference proteome</keyword>
<proteinExistence type="predicted"/>
<evidence type="ECO:0000313" key="1">
    <source>
        <dbReference type="EMBL" id="CAD6542890.1"/>
    </source>
</evidence>
<accession>A0ABN7HX95</accession>
<sequence length="192" mass="21938">MKVKREPRTKNEHSIVALAKLIANVIANPSAFVGDDLLLSALKRQSRLGHLSRAKMGIHATSRCTIERTAERIFEGGFERFDEERLKALERIQEAMVDGTKPKRRTKASLECNLRAAEAEHVQVLVDCWQITNAFHEALKQARVLANLTRNAALVEHWNQQESVLLSMFSLAKRPVVKKDSEVEKWLKQLRY</sequence>
<reference evidence="1 2" key="1">
    <citation type="submission" date="2020-10" db="EMBL/GenBank/DDBJ databases">
        <authorList>
            <person name="Peeters C."/>
        </authorList>
    </citation>
    <scope>NUCLEOTIDE SEQUENCE [LARGE SCALE GENOMIC DNA]</scope>
    <source>
        <strain evidence="1 2">LMG 28140</strain>
    </source>
</reference>
<comment type="caution">
    <text evidence="1">The sequence shown here is derived from an EMBL/GenBank/DDBJ whole genome shotgun (WGS) entry which is preliminary data.</text>
</comment>
<dbReference type="Proteomes" id="UP000598032">
    <property type="component" value="Unassembled WGS sequence"/>
</dbReference>
<gene>
    <name evidence="1" type="ORF">LMG28140_03834</name>
</gene>